<dbReference type="EMBL" id="PQIB02000011">
    <property type="protein sequence ID" value="RLM86450.1"/>
    <property type="molecule type" value="Genomic_DNA"/>
</dbReference>
<reference evidence="10" key="1">
    <citation type="journal article" date="2019" name="Nat. Commun.">
        <title>The genome of broomcorn millet.</title>
        <authorList>
            <person name="Zou C."/>
            <person name="Miki D."/>
            <person name="Li D."/>
            <person name="Tang Q."/>
            <person name="Xiao L."/>
            <person name="Rajput S."/>
            <person name="Deng P."/>
            <person name="Jia W."/>
            <person name="Huang R."/>
            <person name="Zhang M."/>
            <person name="Sun Y."/>
            <person name="Hu J."/>
            <person name="Fu X."/>
            <person name="Schnable P.S."/>
            <person name="Li F."/>
            <person name="Zhang H."/>
            <person name="Feng B."/>
            <person name="Zhu X."/>
            <person name="Liu R."/>
            <person name="Schnable J.C."/>
            <person name="Zhu J.-K."/>
            <person name="Zhang H."/>
        </authorList>
    </citation>
    <scope>NUCLEOTIDE SEQUENCE [LARGE SCALE GENOMIC DNA]</scope>
</reference>
<evidence type="ECO:0000313" key="9">
    <source>
        <dbReference type="EMBL" id="RLM86450.1"/>
    </source>
</evidence>
<dbReference type="PANTHER" id="PTHR10556:SF50">
    <property type="entry name" value="3-OXO-5-ALPHA-STEROID 4-DEHYDROGENASE FAMILY PROTEIN"/>
    <property type="match status" value="1"/>
</dbReference>
<comment type="caution">
    <text evidence="9">The sequence shown here is derived from an EMBL/GenBank/DDBJ whole genome shotgun (WGS) entry which is preliminary data.</text>
</comment>
<gene>
    <name evidence="9" type="ORF">C2845_PM04G03160</name>
</gene>
<accession>A0A3L6QRJ1</accession>
<dbReference type="PROSITE" id="PS50244">
    <property type="entry name" value="S5A_REDUCTASE"/>
    <property type="match status" value="1"/>
</dbReference>
<feature type="compositionally biased region" description="Basic and acidic residues" evidence="6">
    <location>
        <begin position="345"/>
        <end position="368"/>
    </location>
</feature>
<dbReference type="Proteomes" id="UP000275267">
    <property type="component" value="Unassembled WGS sequence"/>
</dbReference>
<proteinExistence type="inferred from homology"/>
<dbReference type="GO" id="GO:0006629">
    <property type="term" value="P:lipid metabolic process"/>
    <property type="evidence" value="ECO:0007669"/>
    <property type="project" value="InterPro"/>
</dbReference>
<dbReference type="PANTHER" id="PTHR10556">
    <property type="entry name" value="3-OXO-5-ALPHA-STEROID 4-DEHYDROGENASE"/>
    <property type="match status" value="1"/>
</dbReference>
<dbReference type="GO" id="GO:0016627">
    <property type="term" value="F:oxidoreductase activity, acting on the CH-CH group of donors"/>
    <property type="evidence" value="ECO:0007669"/>
    <property type="project" value="InterPro"/>
</dbReference>
<evidence type="ECO:0000256" key="3">
    <source>
        <dbReference type="ARBA" id="ARBA00022692"/>
    </source>
</evidence>
<dbReference type="STRING" id="4540.A0A3L6QRJ1"/>
<evidence type="ECO:0000256" key="2">
    <source>
        <dbReference type="ARBA" id="ARBA00007742"/>
    </source>
</evidence>
<name>A0A3L6QRJ1_PANMI</name>
<evidence type="ECO:0000256" key="5">
    <source>
        <dbReference type="ARBA" id="ARBA00023136"/>
    </source>
</evidence>
<sequence length="368" mass="39556">MWPPFLYAASPLVAALTGACAAAVGFLALSEFRGGNLAYSKFVRARAAGARLLLPSRAGMLVIYAPALAAALASFAVPGAVQGARAGLLCAAVAAHFLKRVLEVLLVHRYSGSMPLGTALLISSCYLFNAVAMIYMQRLSRGLPEPAVDLLYPGVLAFAVGAAGNFYHHLLLSRLRAGGGGGGDKGYKIPRGGLFELVACPHYLFEIVAFFGFAMIAQTVYALVVAVGSAAYLAGRSSATRKWYASKFEEFPARPPSSLFLTSKRSSAVPASGSREVLLDSVEGPRRAPLHAPPRPAETLHELWRPCNMPPWAGAGRRGARILQRYRRRPSRRRLYRSGGALQDLRAREGEGSKEEEKENLERERGTL</sequence>
<feature type="transmembrane region" description="Helical" evidence="7">
    <location>
        <begin position="207"/>
        <end position="234"/>
    </location>
</feature>
<evidence type="ECO:0000256" key="1">
    <source>
        <dbReference type="ARBA" id="ARBA00004141"/>
    </source>
</evidence>
<feature type="transmembrane region" description="Helical" evidence="7">
    <location>
        <begin position="147"/>
        <end position="167"/>
    </location>
</feature>
<dbReference type="Pfam" id="PF02544">
    <property type="entry name" value="Steroid_dh"/>
    <property type="match status" value="1"/>
</dbReference>
<evidence type="ECO:0000313" key="10">
    <source>
        <dbReference type="Proteomes" id="UP000275267"/>
    </source>
</evidence>
<dbReference type="InterPro" id="IPR039357">
    <property type="entry name" value="SRD5A/TECR"/>
</dbReference>
<protein>
    <submittedName>
        <fullName evidence="9">3-oxo-5-alpha-steroid 4-dehydrogenase 1-like</fullName>
    </submittedName>
</protein>
<keyword evidence="4 7" id="KW-1133">Transmembrane helix</keyword>
<dbReference type="AlphaFoldDB" id="A0A3L6QRJ1"/>
<feature type="region of interest" description="Disordered" evidence="6">
    <location>
        <begin position="333"/>
        <end position="368"/>
    </location>
</feature>
<comment type="similarity">
    <text evidence="2">Belongs to the steroid 5-alpha reductase family.</text>
</comment>
<evidence type="ECO:0000256" key="6">
    <source>
        <dbReference type="SAM" id="MobiDB-lite"/>
    </source>
</evidence>
<evidence type="ECO:0000256" key="7">
    <source>
        <dbReference type="SAM" id="Phobius"/>
    </source>
</evidence>
<keyword evidence="10" id="KW-1185">Reference proteome</keyword>
<evidence type="ECO:0000259" key="8">
    <source>
        <dbReference type="Pfam" id="PF02544"/>
    </source>
</evidence>
<dbReference type="FunFam" id="1.20.120.1630:FF:000017">
    <property type="entry name" value="3-oxo-5-alpha-steroid 4-dehydrogenase family protein"/>
    <property type="match status" value="1"/>
</dbReference>
<organism evidence="9 10">
    <name type="scientific">Panicum miliaceum</name>
    <name type="common">Proso millet</name>
    <name type="synonym">Broomcorn millet</name>
    <dbReference type="NCBI Taxonomy" id="4540"/>
    <lineage>
        <taxon>Eukaryota</taxon>
        <taxon>Viridiplantae</taxon>
        <taxon>Streptophyta</taxon>
        <taxon>Embryophyta</taxon>
        <taxon>Tracheophyta</taxon>
        <taxon>Spermatophyta</taxon>
        <taxon>Magnoliopsida</taxon>
        <taxon>Liliopsida</taxon>
        <taxon>Poales</taxon>
        <taxon>Poaceae</taxon>
        <taxon>PACMAD clade</taxon>
        <taxon>Panicoideae</taxon>
        <taxon>Panicodae</taxon>
        <taxon>Paniceae</taxon>
        <taxon>Panicinae</taxon>
        <taxon>Panicum</taxon>
        <taxon>Panicum sect. Panicum</taxon>
    </lineage>
</organism>
<dbReference type="OrthoDB" id="5788137at2759"/>
<comment type="subcellular location">
    <subcellularLocation>
        <location evidence="1">Membrane</location>
        <topology evidence="1">Multi-pass membrane protein</topology>
    </subcellularLocation>
</comment>
<evidence type="ECO:0000256" key="4">
    <source>
        <dbReference type="ARBA" id="ARBA00022989"/>
    </source>
</evidence>
<feature type="domain" description="3-oxo-5-alpha-steroid 4-dehydrogenase C-terminal" evidence="8">
    <location>
        <begin position="152"/>
        <end position="253"/>
    </location>
</feature>
<dbReference type="InterPro" id="IPR001104">
    <property type="entry name" value="3-oxo-5_a-steroid_4-DH_C"/>
</dbReference>
<keyword evidence="5 7" id="KW-0472">Membrane</keyword>
<feature type="transmembrane region" description="Helical" evidence="7">
    <location>
        <begin position="114"/>
        <end position="135"/>
    </location>
</feature>
<feature type="transmembrane region" description="Helical" evidence="7">
    <location>
        <begin position="61"/>
        <end position="81"/>
    </location>
</feature>
<keyword evidence="3 7" id="KW-0812">Transmembrane</keyword>
<dbReference type="GO" id="GO:0016020">
    <property type="term" value="C:membrane"/>
    <property type="evidence" value="ECO:0007669"/>
    <property type="project" value="UniProtKB-SubCell"/>
</dbReference>